<dbReference type="Proteomes" id="UP000230500">
    <property type="component" value="Unassembled WGS sequence"/>
</dbReference>
<dbReference type="EMBL" id="PESN01000001">
    <property type="protein sequence ID" value="PIN29276.1"/>
    <property type="molecule type" value="Genomic_DNA"/>
</dbReference>
<evidence type="ECO:0000259" key="1">
    <source>
        <dbReference type="Pfam" id="PF19898"/>
    </source>
</evidence>
<accession>A0A2G9IHQ8</accession>
<dbReference type="RefSeq" id="WP_099977139.1">
    <property type="nucleotide sequence ID" value="NZ_PESN01000001.1"/>
</dbReference>
<comment type="caution">
    <text evidence="2">The sequence shown here is derived from an EMBL/GenBank/DDBJ whole genome shotgun (WGS) entry which is preliminary data.</text>
</comment>
<organism evidence="2 3">
    <name type="scientific">Prevotella intermedia</name>
    <dbReference type="NCBI Taxonomy" id="28131"/>
    <lineage>
        <taxon>Bacteria</taxon>
        <taxon>Pseudomonadati</taxon>
        <taxon>Bacteroidota</taxon>
        <taxon>Bacteroidia</taxon>
        <taxon>Bacteroidales</taxon>
        <taxon>Prevotellaceae</taxon>
        <taxon>Prevotella</taxon>
    </lineage>
</organism>
<name>A0A2G9IHQ8_PREIN</name>
<protein>
    <recommendedName>
        <fullName evidence="1">DUF6371 domain-containing protein</fullName>
    </recommendedName>
</protein>
<dbReference type="Pfam" id="PF19898">
    <property type="entry name" value="DUF6371"/>
    <property type="match status" value="1"/>
</dbReference>
<reference evidence="2 3" key="1">
    <citation type="submission" date="2017-11" db="EMBL/GenBank/DDBJ databases">
        <title>Genome sequencing of Prevotella intermedia KCOM 2069.</title>
        <authorList>
            <person name="Kook J.-K."/>
            <person name="Park S.-N."/>
            <person name="Lim Y.K."/>
        </authorList>
    </citation>
    <scope>NUCLEOTIDE SEQUENCE [LARGE SCALE GENOMIC DNA]</scope>
    <source>
        <strain evidence="2 3">KCOM 2069</strain>
    </source>
</reference>
<dbReference type="AlphaFoldDB" id="A0A2G9IHQ8"/>
<dbReference type="InterPro" id="IPR045951">
    <property type="entry name" value="DUF6371"/>
</dbReference>
<sequence length="314" mass="36772">MQQKKKNPMNYITRERVYRFSKEDYSRTTWAMFLYRYFPKKQVDVILKDYDVRIDTRYSYQGGYGVILPFKNIENKIRDVRVMLTNPKTGSIIKSNNGDNHIYVQKISKQFSHIPYDPCPFLNCYFSIGAELAKGYELKKIPTPFGLNRILRAKEICVVTSPIDAIVMSIIYPYATWIASGYEGKFSVNLFHPYNVREIREQRTQVTLFPEYSNINEANQVADYLVKSGIQTQVYQQIDILRKWDYIGDRRSIATIALKTLEQQFSYSDILIALQLVNEDKIISEQYDKAVYSTKLELSTHFSNINDKKINGKK</sequence>
<proteinExistence type="predicted"/>
<feature type="domain" description="DUF6371" evidence="1">
    <location>
        <begin position="31"/>
        <end position="198"/>
    </location>
</feature>
<gene>
    <name evidence="2" type="ORF">CUC04_07665</name>
</gene>
<evidence type="ECO:0000313" key="2">
    <source>
        <dbReference type="EMBL" id="PIN29276.1"/>
    </source>
</evidence>
<evidence type="ECO:0000313" key="3">
    <source>
        <dbReference type="Proteomes" id="UP000230500"/>
    </source>
</evidence>